<dbReference type="InterPro" id="IPR014721">
    <property type="entry name" value="Ribsml_uS5_D2-typ_fold_subgr"/>
</dbReference>
<evidence type="ECO:0000256" key="10">
    <source>
        <dbReference type="ARBA" id="ARBA00023204"/>
    </source>
</evidence>
<dbReference type="HAMAP" id="MF_01498">
    <property type="entry name" value="RadA_bact"/>
    <property type="match status" value="1"/>
</dbReference>
<organism evidence="15 16">
    <name type="scientific">Candidatus Dehalogenimonas loeffleri</name>
    <dbReference type="NCBI Taxonomy" id="3127115"/>
    <lineage>
        <taxon>Bacteria</taxon>
        <taxon>Bacillati</taxon>
        <taxon>Chloroflexota</taxon>
        <taxon>Dehalococcoidia</taxon>
        <taxon>Dehalococcoidales</taxon>
        <taxon>Dehalococcoidaceae</taxon>
        <taxon>Dehalogenimonas</taxon>
    </lineage>
</organism>
<evidence type="ECO:0000256" key="5">
    <source>
        <dbReference type="ARBA" id="ARBA00022801"/>
    </source>
</evidence>
<dbReference type="CDD" id="cd01121">
    <property type="entry name" value="RadA_SMS_N"/>
    <property type="match status" value="1"/>
</dbReference>
<dbReference type="EMBL" id="CP146612">
    <property type="protein sequence ID" value="WWX25743.1"/>
    <property type="molecule type" value="Genomic_DNA"/>
</dbReference>
<evidence type="ECO:0000256" key="13">
    <source>
        <dbReference type="RuleBase" id="RU003555"/>
    </source>
</evidence>
<dbReference type="InterPro" id="IPR020568">
    <property type="entry name" value="Ribosomal_Su5_D2-typ_SF"/>
</dbReference>
<dbReference type="Gene3D" id="3.40.50.300">
    <property type="entry name" value="P-loop containing nucleotide triphosphate hydrolases"/>
    <property type="match status" value="1"/>
</dbReference>
<keyword evidence="5" id="KW-0378">Hydrolase</keyword>
<dbReference type="NCBIfam" id="TIGR00416">
    <property type="entry name" value="sms"/>
    <property type="match status" value="1"/>
</dbReference>
<gene>
    <name evidence="11 15" type="primary">radA</name>
    <name evidence="15" type="ORF">V8247_01880</name>
</gene>
<sequence length="463" mass="49267">MPKQKLVFVCSNCGNESAKWQGKCPGCHEWNTLFEQTVKAVKPTARRSPLANSPLALSEIKIDAGSERTGLGMGEVDRVLGGGLVAGSLTLIGGEPGIGKSTLLLQIAALMAAKSTTPVLYVSGEETRPQIKMRAARLGIAGEKLFLLNETDLDTIISEMEQLSPSMVIIDSIQTVYTADLEMAPGGVSQVRECAARLVTWAKATQIPVMIAGHVTKDGAIAGPRLLEHIVDAVLYLEGEPFSSYRVLRSVKNRYGSVNEVGIFEMKTGGLCEVQNPSEVFLSRDRQHPIGSAVVPVLEGSRPLLVEIQALTNATSFGQPRRTANGLDFGRLLIITAVLSRRAYLKLGNQDVIASVTGGLHVAEPAADLAAAIAIASSYKNISVDPHLIAIGEVGLSGEIRNVPQLERRLSEAARLGFTKALVPAAARAKAPCADFTLVHVRDVKQALAAALTGQRETEPDAE</sequence>
<evidence type="ECO:0000256" key="2">
    <source>
        <dbReference type="ARBA" id="ARBA00022741"/>
    </source>
</evidence>
<dbReference type="SUPFAM" id="SSF52540">
    <property type="entry name" value="P-loop containing nucleoside triphosphate hydrolases"/>
    <property type="match status" value="1"/>
</dbReference>
<keyword evidence="4 13" id="KW-0863">Zinc-finger</keyword>
<keyword evidence="6 13" id="KW-0862">Zinc</keyword>
<evidence type="ECO:0000256" key="7">
    <source>
        <dbReference type="ARBA" id="ARBA00022840"/>
    </source>
</evidence>
<dbReference type="PRINTS" id="PR01874">
    <property type="entry name" value="DNAREPAIRADA"/>
</dbReference>
<comment type="function">
    <text evidence="13">DNA-dependent ATPase involved in processing of recombination intermediates, plays a role in repairing DNA breaks. Stimulates the branch migration of RecA-mediated strand transfer reactions, allowing the 3' invading strand to extend heteroduplex DNA faster. Binds ssDNA in the presence of ADP but not other nucleotides, has ATPase activity that is stimulated by ssDNA and various branched DNA structures, but inhibited by SSB. Does not have RecA's homology-searching function.</text>
</comment>
<keyword evidence="8 11" id="KW-0346">Stress response</keyword>
<feature type="domain" description="RecA family profile 1" evidence="14">
    <location>
        <begin position="65"/>
        <end position="215"/>
    </location>
</feature>
<feature type="region of interest" description="Lon-protease-like" evidence="11">
    <location>
        <begin position="351"/>
        <end position="463"/>
    </location>
</feature>
<dbReference type="Pfam" id="PF13541">
    <property type="entry name" value="ChlI"/>
    <property type="match status" value="1"/>
</dbReference>
<comment type="function">
    <text evidence="11">Plays a role in repairing double-strand DNA breaks, probably involving stabilizing or processing branched DNA or blocked replication forks.</text>
</comment>
<dbReference type="Pfam" id="PF13481">
    <property type="entry name" value="AAA_25"/>
    <property type="match status" value="1"/>
</dbReference>
<comment type="domain">
    <text evidence="11">The middle region has homology to RecA with ATPase motifs including the RadA KNRFG motif, while the C-terminus is homologous to Lon protease.</text>
</comment>
<evidence type="ECO:0000256" key="11">
    <source>
        <dbReference type="HAMAP-Rule" id="MF_01498"/>
    </source>
</evidence>
<evidence type="ECO:0000256" key="9">
    <source>
        <dbReference type="ARBA" id="ARBA00023125"/>
    </source>
</evidence>
<proteinExistence type="inferred from homology"/>
<dbReference type="InterPro" id="IPR027417">
    <property type="entry name" value="P-loop_NTPase"/>
</dbReference>
<evidence type="ECO:0000259" key="14">
    <source>
        <dbReference type="PROSITE" id="PS50162"/>
    </source>
</evidence>
<protein>
    <recommendedName>
        <fullName evidence="11 12">DNA repair protein RadA</fullName>
    </recommendedName>
</protein>
<dbReference type="Pfam" id="PF18073">
    <property type="entry name" value="Zn_ribbon_LapB"/>
    <property type="match status" value="1"/>
</dbReference>
<dbReference type="InterPro" id="IPR041166">
    <property type="entry name" value="Rubredoxin_2"/>
</dbReference>
<comment type="similarity">
    <text evidence="11 13">Belongs to the RecA family. RadA subfamily.</text>
</comment>
<dbReference type="RefSeq" id="WP_338738217.1">
    <property type="nucleotide sequence ID" value="NZ_CP146612.1"/>
</dbReference>
<dbReference type="InterPro" id="IPR003593">
    <property type="entry name" value="AAA+_ATPase"/>
</dbReference>
<keyword evidence="9 11" id="KW-0238">DNA-binding</keyword>
<accession>A0ABZ2JAK2</accession>
<keyword evidence="7 11" id="KW-0067">ATP-binding</keyword>
<dbReference type="SUPFAM" id="SSF54211">
    <property type="entry name" value="Ribosomal protein S5 domain 2-like"/>
    <property type="match status" value="1"/>
</dbReference>
<keyword evidence="16" id="KW-1185">Reference proteome</keyword>
<evidence type="ECO:0000256" key="4">
    <source>
        <dbReference type="ARBA" id="ARBA00022771"/>
    </source>
</evidence>
<keyword evidence="1 11" id="KW-0479">Metal-binding</keyword>
<feature type="binding site" evidence="11">
    <location>
        <begin position="94"/>
        <end position="101"/>
    </location>
    <ligand>
        <name>ATP</name>
        <dbReference type="ChEBI" id="CHEBI:30616"/>
    </ligand>
</feature>
<reference evidence="15 16" key="1">
    <citation type="submission" date="2024-03" db="EMBL/GenBank/DDBJ databases">
        <title>A Dehalogenimonas Isolated from Estuarine Sediments Dihaloeliminates Chlorinated Alkanes.</title>
        <authorList>
            <person name="Yang Y."/>
            <person name="Wang H."/>
        </authorList>
    </citation>
    <scope>NUCLEOTIDE SEQUENCE [LARGE SCALE GENOMIC DNA]</scope>
    <source>
        <strain evidence="15 16">W</strain>
    </source>
</reference>
<evidence type="ECO:0000256" key="1">
    <source>
        <dbReference type="ARBA" id="ARBA00022723"/>
    </source>
</evidence>
<dbReference type="PANTHER" id="PTHR32472:SF10">
    <property type="entry name" value="DNA REPAIR PROTEIN RADA-LIKE PROTEIN"/>
    <property type="match status" value="1"/>
</dbReference>
<dbReference type="SMART" id="SM00382">
    <property type="entry name" value="AAA"/>
    <property type="match status" value="1"/>
</dbReference>
<dbReference type="PROSITE" id="PS50162">
    <property type="entry name" value="RECA_2"/>
    <property type="match status" value="1"/>
</dbReference>
<dbReference type="InterPro" id="IPR020588">
    <property type="entry name" value="RecA_ATP-bd"/>
</dbReference>
<evidence type="ECO:0000256" key="3">
    <source>
        <dbReference type="ARBA" id="ARBA00022763"/>
    </source>
</evidence>
<feature type="short sequence motif" description="RadA KNRFG motif" evidence="11">
    <location>
        <begin position="252"/>
        <end position="256"/>
    </location>
</feature>
<name>A0ABZ2JAK2_9CHLR</name>
<dbReference type="PANTHER" id="PTHR32472">
    <property type="entry name" value="DNA REPAIR PROTEIN RADA"/>
    <property type="match status" value="1"/>
</dbReference>
<dbReference type="Gene3D" id="3.30.230.10">
    <property type="match status" value="1"/>
</dbReference>
<dbReference type="Proteomes" id="UP001375370">
    <property type="component" value="Chromosome"/>
</dbReference>
<evidence type="ECO:0000256" key="6">
    <source>
        <dbReference type="ARBA" id="ARBA00022833"/>
    </source>
</evidence>
<evidence type="ECO:0000313" key="15">
    <source>
        <dbReference type="EMBL" id="WWX25743.1"/>
    </source>
</evidence>
<dbReference type="InterPro" id="IPR004504">
    <property type="entry name" value="DNA_repair_RadA"/>
</dbReference>
<keyword evidence="3 11" id="KW-0227">DNA damage</keyword>
<keyword evidence="2 11" id="KW-0547">Nucleotide-binding</keyword>
<evidence type="ECO:0000256" key="8">
    <source>
        <dbReference type="ARBA" id="ARBA00023016"/>
    </source>
</evidence>
<keyword evidence="10 11" id="KW-0234">DNA repair</keyword>
<evidence type="ECO:0000313" key="16">
    <source>
        <dbReference type="Proteomes" id="UP001375370"/>
    </source>
</evidence>
<evidence type="ECO:0000256" key="12">
    <source>
        <dbReference type="NCBIfam" id="TIGR00416"/>
    </source>
</evidence>